<name>A0ACB7SNH0_HYAAI</name>
<protein>
    <submittedName>
        <fullName evidence="1">Uncharacterized protein</fullName>
    </submittedName>
</protein>
<organism evidence="1 2">
    <name type="scientific">Hyalomma asiaticum</name>
    <name type="common">Tick</name>
    <dbReference type="NCBI Taxonomy" id="266040"/>
    <lineage>
        <taxon>Eukaryota</taxon>
        <taxon>Metazoa</taxon>
        <taxon>Ecdysozoa</taxon>
        <taxon>Arthropoda</taxon>
        <taxon>Chelicerata</taxon>
        <taxon>Arachnida</taxon>
        <taxon>Acari</taxon>
        <taxon>Parasitiformes</taxon>
        <taxon>Ixodida</taxon>
        <taxon>Ixodoidea</taxon>
        <taxon>Ixodidae</taxon>
        <taxon>Hyalomminae</taxon>
        <taxon>Hyalomma</taxon>
    </lineage>
</organism>
<reference evidence="1" key="1">
    <citation type="submission" date="2020-05" db="EMBL/GenBank/DDBJ databases">
        <title>Large-scale comparative analyses of tick genomes elucidate their genetic diversity and vector capacities.</title>
        <authorList>
            <person name="Jia N."/>
            <person name="Wang J."/>
            <person name="Shi W."/>
            <person name="Du L."/>
            <person name="Sun Y."/>
            <person name="Zhan W."/>
            <person name="Jiang J."/>
            <person name="Wang Q."/>
            <person name="Zhang B."/>
            <person name="Ji P."/>
            <person name="Sakyi L.B."/>
            <person name="Cui X."/>
            <person name="Yuan T."/>
            <person name="Jiang B."/>
            <person name="Yang W."/>
            <person name="Lam T.T.-Y."/>
            <person name="Chang Q."/>
            <person name="Ding S."/>
            <person name="Wang X."/>
            <person name="Zhu J."/>
            <person name="Ruan X."/>
            <person name="Zhao L."/>
            <person name="Wei J."/>
            <person name="Que T."/>
            <person name="Du C."/>
            <person name="Cheng J."/>
            <person name="Dai P."/>
            <person name="Han X."/>
            <person name="Huang E."/>
            <person name="Gao Y."/>
            <person name="Liu J."/>
            <person name="Shao H."/>
            <person name="Ye R."/>
            <person name="Li L."/>
            <person name="Wei W."/>
            <person name="Wang X."/>
            <person name="Wang C."/>
            <person name="Yang T."/>
            <person name="Huo Q."/>
            <person name="Li W."/>
            <person name="Guo W."/>
            <person name="Chen H."/>
            <person name="Zhou L."/>
            <person name="Ni X."/>
            <person name="Tian J."/>
            <person name="Zhou Y."/>
            <person name="Sheng Y."/>
            <person name="Liu T."/>
            <person name="Pan Y."/>
            <person name="Xia L."/>
            <person name="Li J."/>
            <person name="Zhao F."/>
            <person name="Cao W."/>
        </authorList>
    </citation>
    <scope>NUCLEOTIDE SEQUENCE</scope>
    <source>
        <strain evidence="1">Hyas-2018</strain>
    </source>
</reference>
<evidence type="ECO:0000313" key="2">
    <source>
        <dbReference type="Proteomes" id="UP000821845"/>
    </source>
</evidence>
<keyword evidence="2" id="KW-1185">Reference proteome</keyword>
<evidence type="ECO:0000313" key="1">
    <source>
        <dbReference type="EMBL" id="KAH6935607.1"/>
    </source>
</evidence>
<comment type="caution">
    <text evidence="1">The sequence shown here is derived from an EMBL/GenBank/DDBJ whole genome shotgun (WGS) entry which is preliminary data.</text>
</comment>
<sequence>MPPVCLPEQRRRSSGSVDLPGQQKRIAEEPVSLCTFALGSCFHRVIADRIVVLRRAPFWTSLLVWVVASFIRFLSPLPLFQTPSRALIRAATTSNPTT</sequence>
<proteinExistence type="predicted"/>
<gene>
    <name evidence="1" type="ORF">HPB50_007058</name>
</gene>
<accession>A0ACB7SNH0</accession>
<dbReference type="EMBL" id="CM023483">
    <property type="protein sequence ID" value="KAH6935607.1"/>
    <property type="molecule type" value="Genomic_DNA"/>
</dbReference>
<dbReference type="Proteomes" id="UP000821845">
    <property type="component" value="Chromosome 3"/>
</dbReference>